<dbReference type="Proteomes" id="UP001560045">
    <property type="component" value="Unassembled WGS sequence"/>
</dbReference>
<accession>A0ABV3XMU9</accession>
<evidence type="ECO:0000313" key="1">
    <source>
        <dbReference type="EMBL" id="MEX5721915.1"/>
    </source>
</evidence>
<reference evidence="1 2" key="1">
    <citation type="submission" date="2024-06" db="EMBL/GenBank/DDBJ databases">
        <title>Draft genome sequence of Geodermatophilus badlandi, a novel member of the Geodermatophilaceae isolated from badland sedimentary rocks in the Red desert, Wyoming, USA.</title>
        <authorList>
            <person name="Ben Tekaya S."/>
            <person name="Nouioui I."/>
            <person name="Flores G.M."/>
            <person name="Shaal M.N."/>
            <person name="Bredoire F."/>
            <person name="Basile F."/>
            <person name="Van Diepen L."/>
            <person name="Ward N.L."/>
        </authorList>
    </citation>
    <scope>NUCLEOTIDE SEQUENCE [LARGE SCALE GENOMIC DNA]</scope>
    <source>
        <strain evidence="1 2">WL48A</strain>
    </source>
</reference>
<gene>
    <name evidence="1" type="ORF">ABQ292_26590</name>
</gene>
<sequence length="68" mass="7983">MPLTRRDWPQALQELAQQLDDGRIYDRDLPGLYIALDAVLEAYSRRPYALLRAADEHHATWGRRHPSR</sequence>
<protein>
    <submittedName>
        <fullName evidence="1">Uncharacterized protein</fullName>
    </submittedName>
</protein>
<evidence type="ECO:0000313" key="2">
    <source>
        <dbReference type="Proteomes" id="UP001560045"/>
    </source>
</evidence>
<keyword evidence="2" id="KW-1185">Reference proteome</keyword>
<organism evidence="1 2">
    <name type="scientific">Geodermatophilus maliterrae</name>
    <dbReference type="NCBI Taxonomy" id="3162531"/>
    <lineage>
        <taxon>Bacteria</taxon>
        <taxon>Bacillati</taxon>
        <taxon>Actinomycetota</taxon>
        <taxon>Actinomycetes</taxon>
        <taxon>Geodermatophilales</taxon>
        <taxon>Geodermatophilaceae</taxon>
        <taxon>Geodermatophilus</taxon>
    </lineage>
</organism>
<comment type="caution">
    <text evidence="1">The sequence shown here is derived from an EMBL/GenBank/DDBJ whole genome shotgun (WGS) entry which is preliminary data.</text>
</comment>
<proteinExistence type="predicted"/>
<name>A0ABV3XMU9_9ACTN</name>
<dbReference type="RefSeq" id="WP_369210702.1">
    <property type="nucleotide sequence ID" value="NZ_JBFNXQ010000224.1"/>
</dbReference>
<dbReference type="EMBL" id="JBFNXQ010000224">
    <property type="protein sequence ID" value="MEX5721915.1"/>
    <property type="molecule type" value="Genomic_DNA"/>
</dbReference>